<comment type="caution">
    <text evidence="7">The sequence shown here is derived from an EMBL/GenBank/DDBJ whole genome shotgun (WGS) entry which is preliminary data.</text>
</comment>
<keyword evidence="3" id="KW-0288">FMN</keyword>
<dbReference type="InterPro" id="IPR013785">
    <property type="entry name" value="Aldolase_TIM"/>
</dbReference>
<evidence type="ECO:0000313" key="8">
    <source>
        <dbReference type="Proteomes" id="UP001597373"/>
    </source>
</evidence>
<dbReference type="EMBL" id="JBHUIR010000019">
    <property type="protein sequence ID" value="MFD2259094.1"/>
    <property type="molecule type" value="Genomic_DNA"/>
</dbReference>
<dbReference type="PIRSF" id="PIRSF000138">
    <property type="entry name" value="Al-hdrx_acd_dh"/>
    <property type="match status" value="1"/>
</dbReference>
<keyword evidence="8" id="KW-1185">Reference proteome</keyword>
<evidence type="ECO:0000256" key="2">
    <source>
        <dbReference type="ARBA" id="ARBA00022630"/>
    </source>
</evidence>
<evidence type="ECO:0000256" key="4">
    <source>
        <dbReference type="ARBA" id="ARBA00023002"/>
    </source>
</evidence>
<keyword evidence="2" id="KW-0285">Flavoprotein</keyword>
<name>A0ABW5DGQ1_9HYPH</name>
<accession>A0ABW5DGQ1</accession>
<dbReference type="CDD" id="cd02809">
    <property type="entry name" value="alpha_hydroxyacid_oxid_FMN"/>
    <property type="match status" value="1"/>
</dbReference>
<keyword evidence="4" id="KW-0560">Oxidoreductase</keyword>
<dbReference type="PANTHER" id="PTHR10578:SF107">
    <property type="entry name" value="2-HYDROXYACID OXIDASE 1"/>
    <property type="match status" value="1"/>
</dbReference>
<dbReference type="Pfam" id="PF01070">
    <property type="entry name" value="FMN_dh"/>
    <property type="match status" value="1"/>
</dbReference>
<comment type="similarity">
    <text evidence="5">Belongs to the FMN-dependent alpha-hydroxy acid dehydrogenase family.</text>
</comment>
<gene>
    <name evidence="7" type="ORF">ACFSMZ_04880</name>
</gene>
<sequence length="369" mass="40348">MKEIRRDDRYATREKYASLRGIREAARRKLSDVEWNYLHCGTGDEVTAQENVAAFDRYLFDAPLFTGVSNPDTRTTVLGYELTFPAFTAPFGGGETLFHPDGMLAVGRAAHAAGIRQMVPVAAGHSLEEVRAASPAAVIFQMTFCGEEAQVLDMIHRAKDAGYEYICVTFSPIRQWRERMMEDRFSIPGQGTPSNFGPGKSDIRMLEELLDFTQPRWTWEQAARVMAASPLPCIVKGVGSRKDAYNALKAGAAGLYVSNYGGRTVDRVPAAIDTLAEVREEAGPDVPIIFDSGIRRGSDIVTAIALGANAVALGRIAALGLAADGEEGVKRVLDLLRDEFWSTMGHLGCSTISDLTPAIFRRRGDQRPN</sequence>
<dbReference type="InterPro" id="IPR037396">
    <property type="entry name" value="FMN_HAD"/>
</dbReference>
<dbReference type="Gene3D" id="3.20.20.70">
    <property type="entry name" value="Aldolase class I"/>
    <property type="match status" value="1"/>
</dbReference>
<evidence type="ECO:0000259" key="6">
    <source>
        <dbReference type="PROSITE" id="PS51349"/>
    </source>
</evidence>
<proteinExistence type="inferred from homology"/>
<reference evidence="8" key="1">
    <citation type="journal article" date="2019" name="Int. J. Syst. Evol. Microbiol.">
        <title>The Global Catalogue of Microorganisms (GCM) 10K type strain sequencing project: providing services to taxonomists for standard genome sequencing and annotation.</title>
        <authorList>
            <consortium name="The Broad Institute Genomics Platform"/>
            <consortium name="The Broad Institute Genome Sequencing Center for Infectious Disease"/>
            <person name="Wu L."/>
            <person name="Ma J."/>
        </authorList>
    </citation>
    <scope>NUCLEOTIDE SEQUENCE [LARGE SCALE GENOMIC DNA]</scope>
    <source>
        <strain evidence="8">KCTC 23707</strain>
    </source>
</reference>
<evidence type="ECO:0000313" key="7">
    <source>
        <dbReference type="EMBL" id="MFD2259094.1"/>
    </source>
</evidence>
<evidence type="ECO:0000256" key="5">
    <source>
        <dbReference type="ARBA" id="ARBA00024042"/>
    </source>
</evidence>
<dbReference type="InterPro" id="IPR012133">
    <property type="entry name" value="Alpha-hydoxy_acid_DH_FMN"/>
</dbReference>
<dbReference type="RefSeq" id="WP_345098021.1">
    <property type="nucleotide sequence ID" value="NZ_BAABGS010000010.1"/>
</dbReference>
<dbReference type="Proteomes" id="UP001597373">
    <property type="component" value="Unassembled WGS sequence"/>
</dbReference>
<comment type="cofactor">
    <cofactor evidence="1">
        <name>FMN</name>
        <dbReference type="ChEBI" id="CHEBI:58210"/>
    </cofactor>
</comment>
<evidence type="ECO:0000256" key="1">
    <source>
        <dbReference type="ARBA" id="ARBA00001917"/>
    </source>
</evidence>
<evidence type="ECO:0000256" key="3">
    <source>
        <dbReference type="ARBA" id="ARBA00022643"/>
    </source>
</evidence>
<dbReference type="PROSITE" id="PS51349">
    <property type="entry name" value="FMN_HYDROXY_ACID_DH_2"/>
    <property type="match status" value="1"/>
</dbReference>
<protein>
    <submittedName>
        <fullName evidence="7">Alpha-hydroxy-acid oxidizing protein</fullName>
    </submittedName>
</protein>
<feature type="domain" description="FMN hydroxy acid dehydrogenase" evidence="6">
    <location>
        <begin position="11"/>
        <end position="365"/>
    </location>
</feature>
<dbReference type="InterPro" id="IPR000262">
    <property type="entry name" value="FMN-dep_DH"/>
</dbReference>
<dbReference type="PANTHER" id="PTHR10578">
    <property type="entry name" value="S -2-HYDROXY-ACID OXIDASE-RELATED"/>
    <property type="match status" value="1"/>
</dbReference>
<dbReference type="SUPFAM" id="SSF51395">
    <property type="entry name" value="FMN-linked oxidoreductases"/>
    <property type="match status" value="1"/>
</dbReference>
<organism evidence="7 8">
    <name type="scientific">Chelativorans composti</name>
    <dbReference type="NCBI Taxonomy" id="768533"/>
    <lineage>
        <taxon>Bacteria</taxon>
        <taxon>Pseudomonadati</taxon>
        <taxon>Pseudomonadota</taxon>
        <taxon>Alphaproteobacteria</taxon>
        <taxon>Hyphomicrobiales</taxon>
        <taxon>Phyllobacteriaceae</taxon>
        <taxon>Chelativorans</taxon>
    </lineage>
</organism>